<dbReference type="RefSeq" id="WP_250922537.1">
    <property type="nucleotide sequence ID" value="NZ_JAMQAW010000036.1"/>
</dbReference>
<protein>
    <submittedName>
        <fullName evidence="1">MoaD/ThiS family protein</fullName>
    </submittedName>
</protein>
<dbReference type="Proteomes" id="UP001431429">
    <property type="component" value="Unassembled WGS sequence"/>
</dbReference>
<dbReference type="InterPro" id="IPR003749">
    <property type="entry name" value="ThiS/MoaD-like"/>
</dbReference>
<proteinExistence type="predicted"/>
<dbReference type="EMBL" id="JAMQAW010000036">
    <property type="protein sequence ID" value="MCM2392233.1"/>
    <property type="molecule type" value="Genomic_DNA"/>
</dbReference>
<dbReference type="PANTHER" id="PTHR38031">
    <property type="entry name" value="SULFUR CARRIER PROTEIN SLR0821-RELATED"/>
    <property type="match status" value="1"/>
</dbReference>
<gene>
    <name evidence="1" type="ORF">NBG84_28790</name>
</gene>
<evidence type="ECO:0000313" key="1">
    <source>
        <dbReference type="EMBL" id="MCM2392233.1"/>
    </source>
</evidence>
<dbReference type="InterPro" id="IPR016155">
    <property type="entry name" value="Mopterin_synth/thiamin_S_b"/>
</dbReference>
<dbReference type="PANTHER" id="PTHR38031:SF1">
    <property type="entry name" value="SULFUR CARRIER PROTEIN CYSO"/>
    <property type="match status" value="1"/>
</dbReference>
<reference evidence="1" key="1">
    <citation type="submission" date="2022-06" db="EMBL/GenBank/DDBJ databases">
        <title>Genome public.</title>
        <authorList>
            <person name="Sun Q."/>
        </authorList>
    </citation>
    <scope>NUCLEOTIDE SEQUENCE</scope>
    <source>
        <strain evidence="1">CWNU-1</strain>
    </source>
</reference>
<dbReference type="CDD" id="cd17074">
    <property type="entry name" value="Ubl_CysO_like"/>
    <property type="match status" value="1"/>
</dbReference>
<evidence type="ECO:0000313" key="2">
    <source>
        <dbReference type="Proteomes" id="UP001431429"/>
    </source>
</evidence>
<accession>A0ABT0UUH1</accession>
<sequence>MAIEVRIPTILRTYTDGAKAVEGSGGTIAELFADLDSRHTGIKERIVEGGELRRFVNVYLNDEDVRFLAGIATELSDGDSVTILPAVAGGSTTAHPRSARWRAGTR</sequence>
<dbReference type="SUPFAM" id="SSF54285">
    <property type="entry name" value="MoaD/ThiS"/>
    <property type="match status" value="1"/>
</dbReference>
<name>A0ABT0UUH1_9ACTN</name>
<comment type="caution">
    <text evidence="1">The sequence shown here is derived from an EMBL/GenBank/DDBJ whole genome shotgun (WGS) entry which is preliminary data.</text>
</comment>
<dbReference type="Gene3D" id="3.10.20.30">
    <property type="match status" value="1"/>
</dbReference>
<dbReference type="Pfam" id="PF02597">
    <property type="entry name" value="ThiS"/>
    <property type="match status" value="1"/>
</dbReference>
<keyword evidence="2" id="KW-1185">Reference proteome</keyword>
<dbReference type="InterPro" id="IPR012675">
    <property type="entry name" value="Beta-grasp_dom_sf"/>
</dbReference>
<dbReference type="InterPro" id="IPR052045">
    <property type="entry name" value="Sulfur_Carrier/Prot_Modifier"/>
</dbReference>
<organism evidence="1 2">
    <name type="scientific">Streptomyces albipurpureus</name>
    <dbReference type="NCBI Taxonomy" id="2897419"/>
    <lineage>
        <taxon>Bacteria</taxon>
        <taxon>Bacillati</taxon>
        <taxon>Actinomycetota</taxon>
        <taxon>Actinomycetes</taxon>
        <taxon>Kitasatosporales</taxon>
        <taxon>Streptomycetaceae</taxon>
        <taxon>Streptomyces</taxon>
    </lineage>
</organism>